<keyword evidence="1" id="KW-1133">Transmembrane helix</keyword>
<protein>
    <submittedName>
        <fullName evidence="3">Abortive phage infection protein</fullName>
    </submittedName>
</protein>
<feature type="transmembrane region" description="Helical" evidence="1">
    <location>
        <begin position="187"/>
        <end position="205"/>
    </location>
</feature>
<dbReference type="AlphaFoldDB" id="A0A1E4R4E4"/>
<dbReference type="GO" id="GO:0080120">
    <property type="term" value="P:CAAX-box protein maturation"/>
    <property type="evidence" value="ECO:0007669"/>
    <property type="project" value="UniProtKB-ARBA"/>
</dbReference>
<feature type="transmembrane region" description="Helical" evidence="1">
    <location>
        <begin position="211"/>
        <end position="228"/>
    </location>
</feature>
<dbReference type="InterPro" id="IPR052710">
    <property type="entry name" value="CAAX_protease"/>
</dbReference>
<dbReference type="InterPro" id="IPR003675">
    <property type="entry name" value="Rce1/LyrA-like_dom"/>
</dbReference>
<gene>
    <name evidence="3" type="ORF">BG258_05205</name>
</gene>
<dbReference type="Proteomes" id="UP000094784">
    <property type="component" value="Unassembled WGS sequence"/>
</dbReference>
<feature type="transmembrane region" description="Helical" evidence="1">
    <location>
        <begin position="97"/>
        <end position="117"/>
    </location>
</feature>
<accession>A0A1E4R4E4</accession>
<dbReference type="GO" id="GO:0004175">
    <property type="term" value="F:endopeptidase activity"/>
    <property type="evidence" value="ECO:0007669"/>
    <property type="project" value="UniProtKB-ARBA"/>
</dbReference>
<proteinExistence type="predicted"/>
<keyword evidence="1" id="KW-0472">Membrane</keyword>
<dbReference type="EMBL" id="MECQ01000001">
    <property type="protein sequence ID" value="ODV55334.1"/>
    <property type="molecule type" value="Genomic_DNA"/>
</dbReference>
<dbReference type="Pfam" id="PF02517">
    <property type="entry name" value="Rce1-like"/>
    <property type="match status" value="1"/>
</dbReference>
<evidence type="ECO:0000313" key="3">
    <source>
        <dbReference type="EMBL" id="ODV55334.1"/>
    </source>
</evidence>
<feature type="transmembrane region" description="Helical" evidence="1">
    <location>
        <begin position="12"/>
        <end position="32"/>
    </location>
</feature>
<feature type="domain" description="CAAX prenyl protease 2/Lysostaphin resistance protein A-like" evidence="2">
    <location>
        <begin position="102"/>
        <end position="200"/>
    </location>
</feature>
<dbReference type="PANTHER" id="PTHR36435">
    <property type="entry name" value="SLR1288 PROTEIN"/>
    <property type="match status" value="1"/>
</dbReference>
<evidence type="ECO:0000256" key="1">
    <source>
        <dbReference type="SAM" id="Phobius"/>
    </source>
</evidence>
<evidence type="ECO:0000313" key="4">
    <source>
        <dbReference type="Proteomes" id="UP000094784"/>
    </source>
</evidence>
<name>A0A1E4R4E4_9BACI</name>
<sequence length="246" mass="27647">MNKMKQKVIAKIIGLEFLIILFYVGNGAFVSIKQPSGPLLQFVMLVPLALGLFFYIAMKKNWHIYFFHPIKKKNLLMILPLLFVLGIIIVSTKGLNLTSISDLIFMLLIQVFIVAFIEETVFRGIMLRMLLAKGAFTAVLISSLLFGITHSLQLLGGQSLEDTIIQIVYALLVGLVLSLLILDGQSIIITILFHGLNNFFNYMGNVESPTLSGYLIILVLFVYTLVLWKRVKQSYAINFIKNAKSV</sequence>
<comment type="caution">
    <text evidence="3">The sequence shown here is derived from an EMBL/GenBank/DDBJ whole genome shotgun (WGS) entry which is preliminary data.</text>
</comment>
<feature type="transmembrane region" description="Helical" evidence="1">
    <location>
        <begin position="38"/>
        <end position="58"/>
    </location>
</feature>
<dbReference type="PANTHER" id="PTHR36435:SF1">
    <property type="entry name" value="CAAX AMINO TERMINAL PROTEASE FAMILY PROTEIN"/>
    <property type="match status" value="1"/>
</dbReference>
<feature type="transmembrane region" description="Helical" evidence="1">
    <location>
        <begin position="74"/>
        <end position="91"/>
    </location>
</feature>
<feature type="transmembrane region" description="Helical" evidence="1">
    <location>
        <begin position="129"/>
        <end position="152"/>
    </location>
</feature>
<organism evidence="3 4">
    <name type="scientific">Lysinibacillus fusiformis</name>
    <dbReference type="NCBI Taxonomy" id="28031"/>
    <lineage>
        <taxon>Bacteria</taxon>
        <taxon>Bacillati</taxon>
        <taxon>Bacillota</taxon>
        <taxon>Bacilli</taxon>
        <taxon>Bacillales</taxon>
        <taxon>Bacillaceae</taxon>
        <taxon>Lysinibacillus</taxon>
    </lineage>
</organism>
<evidence type="ECO:0000259" key="2">
    <source>
        <dbReference type="Pfam" id="PF02517"/>
    </source>
</evidence>
<feature type="transmembrane region" description="Helical" evidence="1">
    <location>
        <begin position="164"/>
        <end position="182"/>
    </location>
</feature>
<keyword evidence="1" id="KW-0812">Transmembrane</keyword>
<reference evidence="3 4" key="1">
    <citation type="submission" date="2016-09" db="EMBL/GenBank/DDBJ databases">
        <title>Draft genome sequence of the soil isolate, Lysinibacillus fusiformis M5, a potential hypoxanthine producer.</title>
        <authorList>
            <person name="Gallegos-Monterrosa R."/>
            <person name="Maroti G."/>
            <person name="Balint B."/>
            <person name="Kovacs A.T."/>
        </authorList>
    </citation>
    <scope>NUCLEOTIDE SEQUENCE [LARGE SCALE GENOMIC DNA]</scope>
    <source>
        <strain evidence="3 4">M5</strain>
    </source>
</reference>